<keyword evidence="2" id="KW-0472">Membrane</keyword>
<accession>A0ABQ8XD52</accession>
<feature type="transmembrane region" description="Helical" evidence="2">
    <location>
        <begin position="108"/>
        <end position="125"/>
    </location>
</feature>
<evidence type="ECO:0000256" key="1">
    <source>
        <dbReference type="SAM" id="MobiDB-lite"/>
    </source>
</evidence>
<keyword evidence="2" id="KW-0812">Transmembrane</keyword>
<feature type="region of interest" description="Disordered" evidence="1">
    <location>
        <begin position="157"/>
        <end position="223"/>
    </location>
</feature>
<feature type="transmembrane region" description="Helical" evidence="2">
    <location>
        <begin position="25"/>
        <end position="45"/>
    </location>
</feature>
<reference evidence="3" key="1">
    <citation type="submission" date="2022-08" db="EMBL/GenBank/DDBJ databases">
        <title>Novel sulfate-reducing endosymbionts in the free-living metamonad Anaeramoeba.</title>
        <authorList>
            <person name="Jerlstrom-Hultqvist J."/>
            <person name="Cepicka I."/>
            <person name="Gallot-Lavallee L."/>
            <person name="Salas-Leiva D."/>
            <person name="Curtis B.A."/>
            <person name="Zahonova K."/>
            <person name="Pipaliya S."/>
            <person name="Dacks J."/>
            <person name="Roger A.J."/>
        </authorList>
    </citation>
    <scope>NUCLEOTIDE SEQUENCE</scope>
    <source>
        <strain evidence="3">Schooner1</strain>
    </source>
</reference>
<name>A0ABQ8XD52_9EUKA</name>
<comment type="caution">
    <text evidence="3">The sequence shown here is derived from an EMBL/GenBank/DDBJ whole genome shotgun (WGS) entry which is preliminary data.</text>
</comment>
<feature type="compositionally biased region" description="Basic and acidic residues" evidence="1">
    <location>
        <begin position="208"/>
        <end position="223"/>
    </location>
</feature>
<protein>
    <submittedName>
        <fullName evidence="3">Gamma-aminobutyric acid type b receptor subunit 1</fullName>
    </submittedName>
</protein>
<feature type="transmembrane region" description="Helical" evidence="2">
    <location>
        <begin position="85"/>
        <end position="102"/>
    </location>
</feature>
<sequence length="223" mass="26345">MREAPKFTFIKSYDWIWKCWKQSRIWWSIPQYLFIALFCLLLILINSNNVQIISLFGASFIFIVSILIFRPYYTSIGIRFSHNELYSIVMILIPNVVLSLFISKYNYLFFSFLLVAAFLIFAFAIKLHRNYVVNNVSNLKTPNLELNDIQDYKKIDEQDSDDNIENNNSESLIENKNENESLYSSANEVSEENENFNKNEILQDNEILQEKGENENRNDENDN</sequence>
<gene>
    <name evidence="3" type="ORF">M0813_06568</name>
</gene>
<keyword evidence="3" id="KW-0675">Receptor</keyword>
<keyword evidence="4" id="KW-1185">Reference proteome</keyword>
<dbReference type="EMBL" id="JAOAOG010000310">
    <property type="protein sequence ID" value="KAJ6230578.1"/>
    <property type="molecule type" value="Genomic_DNA"/>
</dbReference>
<proteinExistence type="predicted"/>
<feature type="transmembrane region" description="Helical" evidence="2">
    <location>
        <begin position="51"/>
        <end position="73"/>
    </location>
</feature>
<evidence type="ECO:0000313" key="4">
    <source>
        <dbReference type="Proteomes" id="UP001150062"/>
    </source>
</evidence>
<evidence type="ECO:0000313" key="3">
    <source>
        <dbReference type="EMBL" id="KAJ6230578.1"/>
    </source>
</evidence>
<dbReference type="Proteomes" id="UP001150062">
    <property type="component" value="Unassembled WGS sequence"/>
</dbReference>
<evidence type="ECO:0000256" key="2">
    <source>
        <dbReference type="SAM" id="Phobius"/>
    </source>
</evidence>
<keyword evidence="2" id="KW-1133">Transmembrane helix</keyword>
<organism evidence="3 4">
    <name type="scientific">Anaeramoeba flamelloides</name>
    <dbReference type="NCBI Taxonomy" id="1746091"/>
    <lineage>
        <taxon>Eukaryota</taxon>
        <taxon>Metamonada</taxon>
        <taxon>Anaeramoebidae</taxon>
        <taxon>Anaeramoeba</taxon>
    </lineage>
</organism>